<accession>A0ABV5DP82</accession>
<gene>
    <name evidence="2" type="ORF">VSQ78_01705</name>
</gene>
<organism evidence="2 3">
    <name type="scientific">Nocardiopsis alba</name>
    <dbReference type="NCBI Taxonomy" id="53437"/>
    <lineage>
        <taxon>Bacteria</taxon>
        <taxon>Bacillati</taxon>
        <taxon>Actinomycetota</taxon>
        <taxon>Actinomycetes</taxon>
        <taxon>Streptosporangiales</taxon>
        <taxon>Nocardiopsidaceae</taxon>
        <taxon>Nocardiopsis</taxon>
    </lineage>
</organism>
<evidence type="ECO:0000313" key="3">
    <source>
        <dbReference type="Proteomes" id="UP001585053"/>
    </source>
</evidence>
<proteinExistence type="predicted"/>
<comment type="caution">
    <text evidence="2">The sequence shown here is derived from an EMBL/GenBank/DDBJ whole genome shotgun (WGS) entry which is preliminary data.</text>
</comment>
<feature type="region of interest" description="Disordered" evidence="1">
    <location>
        <begin position="308"/>
        <end position="360"/>
    </location>
</feature>
<dbReference type="InterPro" id="IPR029074">
    <property type="entry name" value="Imm49"/>
</dbReference>
<dbReference type="Proteomes" id="UP001585053">
    <property type="component" value="Unassembled WGS sequence"/>
</dbReference>
<keyword evidence="3" id="KW-1185">Reference proteome</keyword>
<evidence type="ECO:0000256" key="1">
    <source>
        <dbReference type="SAM" id="MobiDB-lite"/>
    </source>
</evidence>
<evidence type="ECO:0000313" key="2">
    <source>
        <dbReference type="EMBL" id="MFB8766399.1"/>
    </source>
</evidence>
<dbReference type="EMBL" id="JAYMRS010000001">
    <property type="protein sequence ID" value="MFB8766399.1"/>
    <property type="molecule type" value="Genomic_DNA"/>
</dbReference>
<protein>
    <submittedName>
        <fullName evidence="2">Immunity 49 family protein</fullName>
    </submittedName>
</protein>
<feature type="compositionally biased region" description="Basic and acidic residues" evidence="1">
    <location>
        <begin position="327"/>
        <end position="339"/>
    </location>
</feature>
<reference evidence="2 3" key="1">
    <citation type="submission" date="2024-01" db="EMBL/GenBank/DDBJ databases">
        <title>Genome mining of biosynthetic gene clusters to explore secondary metabolites of Streptomyces sp.</title>
        <authorList>
            <person name="Baig A."/>
            <person name="Ajitkumar Shintre N."/>
            <person name="Kumar H."/>
            <person name="Anbarasu A."/>
            <person name="Ramaiah S."/>
        </authorList>
    </citation>
    <scope>NUCLEOTIDE SEQUENCE [LARGE SCALE GENOMIC DNA]</scope>
    <source>
        <strain evidence="2 3">A01</strain>
    </source>
</reference>
<name>A0ABV5DP82_9ACTN</name>
<dbReference type="RefSeq" id="WP_357713351.1">
    <property type="nucleotide sequence ID" value="NZ_JAYMRS010000001.1"/>
</dbReference>
<sequence>MQRIERHGVDEEQIAQALNDVQGRARSSFIGLSIGRSELRVMQTMGRDLYDHVAARSIEDPTLESDHAFVRKVLATAAEASYGVLDLSLFPYGDLDLPFPLIDDELNNVTPFGPGETTTFGHGDKVDLKPGPELWVEAFAMRVVSGLIRDRHRGLGSLLRSGYVSYVHDEERYFRFDPASLAQMDALCTYLTEDASWPLGPDETALCKPGPEERDQAARKLDSVGELNPEQRLLRVLLEDDRSAFEQALVEHLTRHRELMEADENATTASLLPLEVIALAALAVQVHGWRLNIDSDYLPQVLLHAPEVPARPDTKPRRMSLSPAPSHDGDDTARWERTLSKGWGPSSRAQGTGGSEPESG</sequence>
<dbReference type="Pfam" id="PF15575">
    <property type="entry name" value="Imm49"/>
    <property type="match status" value="1"/>
</dbReference>